<dbReference type="PANTHER" id="PTHR14187">
    <property type="entry name" value="ALPHA KINASE/ELONGATION FACTOR 2 KINASE"/>
    <property type="match status" value="1"/>
</dbReference>
<reference evidence="2" key="1">
    <citation type="submission" date="2023-06" db="EMBL/GenBank/DDBJ databases">
        <title>Genome-scale phylogeny and comparative genomics of the fungal order Sordariales.</title>
        <authorList>
            <consortium name="Lawrence Berkeley National Laboratory"/>
            <person name="Hensen N."/>
            <person name="Bonometti L."/>
            <person name="Westerberg I."/>
            <person name="Brannstrom I.O."/>
            <person name="Guillou S."/>
            <person name="Cros-Aarteil S."/>
            <person name="Calhoun S."/>
            <person name="Haridas S."/>
            <person name="Kuo A."/>
            <person name="Mondo S."/>
            <person name="Pangilinan J."/>
            <person name="Riley R."/>
            <person name="Labutti K."/>
            <person name="Andreopoulos B."/>
            <person name="Lipzen A."/>
            <person name="Chen C."/>
            <person name="Yanf M."/>
            <person name="Daum C."/>
            <person name="Ng V."/>
            <person name="Clum A."/>
            <person name="Steindorff A."/>
            <person name="Ohm R."/>
            <person name="Martin F."/>
            <person name="Silar P."/>
            <person name="Natvig D."/>
            <person name="Lalanne C."/>
            <person name="Gautier V."/>
            <person name="Ament-Velasquez S.L."/>
            <person name="Kruys A."/>
            <person name="Hutchinson M.I."/>
            <person name="Powell A.J."/>
            <person name="Barry K."/>
            <person name="Miller A.N."/>
            <person name="Grigoriev I.V."/>
            <person name="Debuchy R."/>
            <person name="Gladieux P."/>
            <person name="Thoren M.H."/>
            <person name="Johannesson H."/>
        </authorList>
    </citation>
    <scope>NUCLEOTIDE SEQUENCE</scope>
    <source>
        <strain evidence="2">PSN4</strain>
    </source>
</reference>
<evidence type="ECO:0000313" key="2">
    <source>
        <dbReference type="EMBL" id="KAK1752574.1"/>
    </source>
</evidence>
<dbReference type="Gene3D" id="3.30.420.40">
    <property type="match status" value="1"/>
</dbReference>
<feature type="compositionally biased region" description="Pro residues" evidence="1">
    <location>
        <begin position="718"/>
        <end position="728"/>
    </location>
</feature>
<feature type="compositionally biased region" description="Low complexity" evidence="1">
    <location>
        <begin position="624"/>
        <end position="637"/>
    </location>
</feature>
<dbReference type="AlphaFoldDB" id="A0AAJ0B6F8"/>
<dbReference type="SUPFAM" id="SSF53067">
    <property type="entry name" value="Actin-like ATPase domain"/>
    <property type="match status" value="2"/>
</dbReference>
<feature type="compositionally biased region" description="Basic and acidic residues" evidence="1">
    <location>
        <begin position="790"/>
        <end position="801"/>
    </location>
</feature>
<dbReference type="PANTHER" id="PTHR14187:SF5">
    <property type="entry name" value="HEAT SHOCK 70 KDA PROTEIN 12A"/>
    <property type="match status" value="1"/>
</dbReference>
<feature type="compositionally biased region" description="Polar residues" evidence="1">
    <location>
        <begin position="773"/>
        <end position="784"/>
    </location>
</feature>
<feature type="compositionally biased region" description="Basic and acidic residues" evidence="1">
    <location>
        <begin position="652"/>
        <end position="663"/>
    </location>
</feature>
<protein>
    <submittedName>
        <fullName evidence="2">Uncharacterized protein</fullName>
    </submittedName>
</protein>
<dbReference type="InterPro" id="IPR043129">
    <property type="entry name" value="ATPase_NBD"/>
</dbReference>
<gene>
    <name evidence="2" type="ORF">QBC47DRAFT_404895</name>
</gene>
<evidence type="ECO:0000313" key="3">
    <source>
        <dbReference type="Proteomes" id="UP001239445"/>
    </source>
</evidence>
<evidence type="ECO:0000256" key="1">
    <source>
        <dbReference type="SAM" id="MobiDB-lite"/>
    </source>
</evidence>
<dbReference type="CDD" id="cd10170">
    <property type="entry name" value="ASKHA_NBD_HSP70"/>
    <property type="match status" value="1"/>
</dbReference>
<organism evidence="2 3">
    <name type="scientific">Echria macrotheca</name>
    <dbReference type="NCBI Taxonomy" id="438768"/>
    <lineage>
        <taxon>Eukaryota</taxon>
        <taxon>Fungi</taxon>
        <taxon>Dikarya</taxon>
        <taxon>Ascomycota</taxon>
        <taxon>Pezizomycotina</taxon>
        <taxon>Sordariomycetes</taxon>
        <taxon>Sordariomycetidae</taxon>
        <taxon>Sordariales</taxon>
        <taxon>Schizotheciaceae</taxon>
        <taxon>Echria</taxon>
    </lineage>
</organism>
<dbReference type="Proteomes" id="UP001239445">
    <property type="component" value="Unassembled WGS sequence"/>
</dbReference>
<comment type="caution">
    <text evidence="2">The sequence shown here is derived from an EMBL/GenBank/DDBJ whole genome shotgun (WGS) entry which is preliminary data.</text>
</comment>
<accession>A0AAJ0B6F8</accession>
<proteinExistence type="predicted"/>
<feature type="region of interest" description="Disordered" evidence="1">
    <location>
        <begin position="598"/>
        <end position="736"/>
    </location>
</feature>
<dbReference type="EMBL" id="MU839839">
    <property type="protein sequence ID" value="KAK1752574.1"/>
    <property type="molecule type" value="Genomic_DNA"/>
</dbReference>
<sequence length="875" mass="96798">MATDVAQTESQPRLIFGIDFGTTYSGVSFGLSGQTSDKIRTVQNWQNVDPDKPDKSEQVKAPSVIRYDEQKGVQWGYGVSGDGDMRWLKLLLLDDRDLQQYLSDTPAKMSHLLKMREVVRQSGKDVVDIIADYLRLLWEHAVKEVEGIVHDGSLINRPFTIVATVPAIWKGYAKSRMRLAFKKAGILDDRILSDGTVAPTLFHFASEPEAAALARLTDLVHFGSIKAGDCFTVVDFGGGTVDIISYRVTDDSPLRIEEVVEGTGGLCGVTFLDQDFRGLVISRLGPENWDRVDREDIVNFLEARWELGLKRTYNSGVRGYNLPMNDSFRDVTNERRITLEEHELRTLFTGSYSMTESTKLLERQLAAVKDTTENPPKFVILAGGFGSSATLREAVNSIVEEGTSILGGSDSSNIWSAVSRGAVMSVAEGLLDGEFVKVQSRIARACYGIVYSTPWREGVHDPRDKYWCPIRGRYEANNQCSWFLKKGERSSKPEPFEKGLVRHYKPDEPRTYPNVDGKVWTYNDLNPPSRKEPGVEKYETIPCESTIPWAELPVELNGEGKPMKVYEFRYAAMCFGDSVDISLIGPDGAVKQTNIDIESGPVHTSPPQAIPTRPLVPRPANVLPRSSPAAAPQAPVSHRSTEYNDEDDLFDLSDRDSHTDDTKMGAAARLSTRVSRTDPVDPVVPALPPPPKYSAQAPPRRVSTPDVLPEFRKASWPAPTPPLSPPPGLSFVGNRSDRSARVSQIVDGHIISYPSPPLSPFSNLGDDTDTDIPKTNNPFHWQNQPPIPRRRPDSELPRSRETVTSSVMETTTARGSTSRLLDPPAAAGPSTEWQRVNGVVGGGRSESVRERNAQEGPSPKVFGFLKKLTKKPTKK</sequence>
<name>A0AAJ0B6F8_9PEZI</name>
<feature type="region of interest" description="Disordered" evidence="1">
    <location>
        <begin position="757"/>
        <end position="875"/>
    </location>
</feature>
<keyword evidence="3" id="KW-1185">Reference proteome</keyword>
<feature type="compositionally biased region" description="Low complexity" evidence="1">
    <location>
        <begin position="802"/>
        <end position="812"/>
    </location>
</feature>